<evidence type="ECO:0000313" key="2">
    <source>
        <dbReference type="Proteomes" id="UP000240572"/>
    </source>
</evidence>
<dbReference type="Proteomes" id="UP000240572">
    <property type="component" value="Unassembled WGS sequence"/>
</dbReference>
<reference evidence="1 2" key="1">
    <citation type="submission" date="2018-03" db="EMBL/GenBank/DDBJ databases">
        <title>Genomic Encyclopedia of Type Strains, Phase III (KMG-III): the genomes of soil and plant-associated and newly described type strains.</title>
        <authorList>
            <person name="Whitman W."/>
        </authorList>
    </citation>
    <scope>NUCLEOTIDE SEQUENCE [LARGE SCALE GENOMIC DNA]</scope>
    <source>
        <strain evidence="1 2">CGMCC 1.12700</strain>
    </source>
</reference>
<dbReference type="AlphaFoldDB" id="A0A2P8D0E7"/>
<gene>
    <name evidence="1" type="ORF">B0I18_10746</name>
</gene>
<sequence>MRIPTGQINFPTRNVPYSSRCDENRSTCLRARGGPWWLCEKKEFQRITFTLPGSCIVVYSDVPAGSPAKGPCGRQINCLPRATSLTVAVAMKIARPVRGSAVAHGGTARKKEFQRITFILPGSLLSYIQMSPQGLLQRDPAVGRHSSSKMQRRLYNPGIIFPVPGKSRLWCRS</sequence>
<comment type="caution">
    <text evidence="1">The sequence shown here is derived from an EMBL/GenBank/DDBJ whole genome shotgun (WGS) entry which is preliminary data.</text>
</comment>
<name>A0A2P8D0E7_9BACT</name>
<evidence type="ECO:0000313" key="1">
    <source>
        <dbReference type="EMBL" id="PSK90636.1"/>
    </source>
</evidence>
<organism evidence="1 2">
    <name type="scientific">Taibaiella chishuiensis</name>
    <dbReference type="NCBI Taxonomy" id="1434707"/>
    <lineage>
        <taxon>Bacteria</taxon>
        <taxon>Pseudomonadati</taxon>
        <taxon>Bacteroidota</taxon>
        <taxon>Chitinophagia</taxon>
        <taxon>Chitinophagales</taxon>
        <taxon>Chitinophagaceae</taxon>
        <taxon>Taibaiella</taxon>
    </lineage>
</organism>
<keyword evidence="2" id="KW-1185">Reference proteome</keyword>
<protein>
    <submittedName>
        <fullName evidence="1">Uncharacterized protein</fullName>
    </submittedName>
</protein>
<proteinExistence type="predicted"/>
<dbReference type="EMBL" id="PYGD01000007">
    <property type="protein sequence ID" value="PSK90636.1"/>
    <property type="molecule type" value="Genomic_DNA"/>
</dbReference>
<accession>A0A2P8D0E7</accession>